<evidence type="ECO:0000256" key="1">
    <source>
        <dbReference type="SAM" id="MobiDB-lite"/>
    </source>
</evidence>
<reference evidence="2 3" key="1">
    <citation type="submission" date="2023-05" db="EMBL/GenBank/DDBJ databases">
        <title>Streptomyces fuscus sp. nov., a brown-black pigment producing actinomyces isolated from dry sand of Sea duck farm.</title>
        <authorList>
            <person name="Xie J."/>
            <person name="Shen N."/>
        </authorList>
    </citation>
    <scope>NUCLEOTIDE SEQUENCE [LARGE SCALE GENOMIC DNA]</scope>
    <source>
        <strain evidence="2 3">GXMU-J15</strain>
    </source>
</reference>
<evidence type="ECO:0008006" key="4">
    <source>
        <dbReference type="Google" id="ProtNLM"/>
    </source>
</evidence>
<comment type="caution">
    <text evidence="2">The sequence shown here is derived from an EMBL/GenBank/DDBJ whole genome shotgun (WGS) entry which is preliminary data.</text>
</comment>
<name>A0ABT7IZH9_9ACTN</name>
<evidence type="ECO:0000313" key="2">
    <source>
        <dbReference type="EMBL" id="MDL2076937.1"/>
    </source>
</evidence>
<dbReference type="Proteomes" id="UP001241926">
    <property type="component" value="Unassembled WGS sequence"/>
</dbReference>
<protein>
    <recommendedName>
        <fullName evidence="4">ATP-binding protein</fullName>
    </recommendedName>
</protein>
<feature type="region of interest" description="Disordered" evidence="1">
    <location>
        <begin position="1396"/>
        <end position="1423"/>
    </location>
</feature>
<keyword evidence="3" id="KW-1185">Reference proteome</keyword>
<proteinExistence type="predicted"/>
<organism evidence="2 3">
    <name type="scientific">Streptomyces fuscus</name>
    <dbReference type="NCBI Taxonomy" id="3048495"/>
    <lineage>
        <taxon>Bacteria</taxon>
        <taxon>Bacillati</taxon>
        <taxon>Actinomycetota</taxon>
        <taxon>Actinomycetes</taxon>
        <taxon>Kitasatosporales</taxon>
        <taxon>Streptomycetaceae</taxon>
        <taxon>Streptomyces</taxon>
    </lineage>
</organism>
<gene>
    <name evidence="2" type="ORF">QNN03_10855</name>
</gene>
<accession>A0ABT7IZH9</accession>
<dbReference type="EMBL" id="JASJUS010000008">
    <property type="protein sequence ID" value="MDL2076937.1"/>
    <property type="molecule type" value="Genomic_DNA"/>
</dbReference>
<evidence type="ECO:0000313" key="3">
    <source>
        <dbReference type="Proteomes" id="UP001241926"/>
    </source>
</evidence>
<dbReference type="RefSeq" id="WP_285432105.1">
    <property type="nucleotide sequence ID" value="NZ_JASJUS010000008.1"/>
</dbReference>
<sequence length="1604" mass="178672">MERTGRVTAAGDDEYETAFRHFRDSRDSKPVRYEALKRCSLMTCLSEPAFAVATDGLEYSFEDLRRVLAAYPAETGWYQLNGMIRKGAWAAWWKDDGASSTEAGLPAAMTETADRLASHLTGADGNTAMVERLRLLVLAGRHREAGEVFDKWYPAFENVADFEVCRKLAQAVAPDDLRSFAADALHSGLVERRERAEHRLEMSRGLHGYFAQTRYYVARREVEGLLESAVLGTPPPQPGADGIPPGPPRVIHLHASGGMGKSTQLAWLVARFGVQQSPPVLSAVLDAQPMVSERLLGLPGLLLVKAAERFLEQAEVLDREGRCRRMRLFLNRHRHRRRELDREFEPPGNTPLRRWNGVALPASLVQDFADALNDIAPDAPILFCLDATDELLQAPEEELAPLLEMLSKLVREVPWLRVVLSGRADVTELDVFRKAFSGVPWRALALQPFTADEARSYLKLRGVADGRAQAIVEACEQDIEGSPGFNPLVLALFASSPDDELPTEGKSLYLFVVDRELNYINDKVARHALKYCAVARHPTYEYFLNVLVPLLSAHSEQAGEGGLEDPRTLWDQLIGYAKRSAWIRATDTRLDVHINVRRELARRLRSEEEPAWREFHRSASRSCAGLARRAGSPKETAGWVAEQVYHQLHSAVDRRDDREDFLEEVARTWHRQVTLAWQRGDFATVIDLADRLLSADLECPDNDRGRRGRPDPRVMPLQLWYDIALERAYGELHAVLYGGRPGWFDVERCLKLVRLRAGMTDGNRRPVTDQLRADIITAALRLHAGLREGPAPVHEAEGLLQAVLDSAQHRDPDRPVGPLEHLWTADARLLMASCRVRIGRTKEHAHDSHAAADRAFTDVFEAAVAREAPQAGLVARYAMQDWDLVDRPDLVRAWRLRLETTSGPAEDWTRLMAAEAELRSGLPVTAQLPTRSGFGRDALRADLLQARSQLLVGEAEEAEQLLREVTLPAVSGQMEPELAFETLMVLARACAQMLELEQAETNAGMAMGRACDDEQRLSVMVLRVTTALSAAGDLGRAHQWISRSRPLREDARGPAGSYMNGAECALLYRRGRREEAEEVLRRWSDQLRSRRDAPGRLGTPPTAAEWLCYGLHALVCAPVHEIRDHVATITTAGRSVAGTNRRLMLLAEQVRLYATVAEQPVLTDRTRVAAVQRLLHQRRTEPGETDRAVGLHALWTAELRTLLLGGSPQAITAMRTAAARLGKDNRQVHATWLRLHRLLPAEVTPDPLPVAEAHEPSQRLTLRAADLIARGRHTRGRQRRRAVEEAAELLRLTRESDVPTVWHLLAARDGGDVGVPADALAELLETPLLEEARCRNLQFALRRLGRYEGQDPPTGKMDESWRRAWAAYQREARGEVPARLRRAVRAAAEERPVTQIEVDVRGNAVGSPPGPGPEPSAPRSDETGGALVWRATEDFLLSREPLDIADDRPVDVLLLHGEMRPFDQGAALRLPGSARSIRPEDVDRAVRMLCAERRQPPPLVVLDALPQDTSEGSDAQLRDLFAFQLHLLGYVPAVLAAGPVDSDPDGSWRRAALDHAVAFGRTAHQIAERLQNFATRPGDGGWRVPRIRLLTHIPEDETFGIGVL</sequence>